<feature type="region of interest" description="Disordered" evidence="1">
    <location>
        <begin position="1"/>
        <end position="32"/>
    </location>
</feature>
<dbReference type="AlphaFoldDB" id="A0A1S8X6I8"/>
<proteinExistence type="predicted"/>
<evidence type="ECO:0000313" key="3">
    <source>
        <dbReference type="Proteomes" id="UP000243686"/>
    </source>
</evidence>
<evidence type="ECO:0000313" key="2">
    <source>
        <dbReference type="EMBL" id="OON22308.1"/>
    </source>
</evidence>
<feature type="non-terminal residue" evidence="2">
    <location>
        <position position="90"/>
    </location>
</feature>
<dbReference type="EMBL" id="KV891816">
    <property type="protein sequence ID" value="OON22308.1"/>
    <property type="molecule type" value="Genomic_DNA"/>
</dbReference>
<dbReference type="Proteomes" id="UP000243686">
    <property type="component" value="Unassembled WGS sequence"/>
</dbReference>
<evidence type="ECO:0000256" key="1">
    <source>
        <dbReference type="SAM" id="MobiDB-lite"/>
    </source>
</evidence>
<sequence length="90" mass="10155">MTDTVDSQCAPDQTQQPLQQIHSKPVAVQTKWSRTKWPKISIGCKTSNGTGVALACDGTHYLSRRPNLEEFTRIYDVANRLANLQLQRLK</sequence>
<feature type="compositionally biased region" description="Polar residues" evidence="1">
    <location>
        <begin position="1"/>
        <end position="22"/>
    </location>
</feature>
<gene>
    <name evidence="2" type="ORF">X801_01792</name>
</gene>
<accession>A0A1S8X6I8</accession>
<reference evidence="2 3" key="1">
    <citation type="submission" date="2015-03" db="EMBL/GenBank/DDBJ databases">
        <title>Draft genome of the nematode, Opisthorchis viverrini.</title>
        <authorList>
            <person name="Mitreva M."/>
        </authorList>
    </citation>
    <scope>NUCLEOTIDE SEQUENCE [LARGE SCALE GENOMIC DNA]</scope>
    <source>
        <strain evidence="2">Khon Kaen</strain>
    </source>
</reference>
<name>A0A1S8X6I8_OPIVI</name>
<protein>
    <submittedName>
        <fullName evidence="2">Uncharacterized protein</fullName>
    </submittedName>
</protein>
<keyword evidence="3" id="KW-1185">Reference proteome</keyword>
<organism evidence="2 3">
    <name type="scientific">Opisthorchis viverrini</name>
    <name type="common">Southeast Asian liver fluke</name>
    <dbReference type="NCBI Taxonomy" id="6198"/>
    <lineage>
        <taxon>Eukaryota</taxon>
        <taxon>Metazoa</taxon>
        <taxon>Spiralia</taxon>
        <taxon>Lophotrochozoa</taxon>
        <taxon>Platyhelminthes</taxon>
        <taxon>Trematoda</taxon>
        <taxon>Digenea</taxon>
        <taxon>Opisthorchiida</taxon>
        <taxon>Opisthorchiata</taxon>
        <taxon>Opisthorchiidae</taxon>
        <taxon>Opisthorchis</taxon>
    </lineage>
</organism>